<evidence type="ECO:0000313" key="1">
    <source>
        <dbReference type="EMBL" id="GGD74402.1"/>
    </source>
</evidence>
<dbReference type="Pfam" id="PF11739">
    <property type="entry name" value="YdbH-like"/>
    <property type="match status" value="2"/>
</dbReference>
<protein>
    <recommendedName>
        <fullName evidence="3">Dicarboxylate transport domain-containing protein</fullName>
    </recommendedName>
</protein>
<proteinExistence type="predicted"/>
<organism evidence="1 2">
    <name type="scientific">Lacimicrobium alkaliphilum</name>
    <dbReference type="NCBI Taxonomy" id="1526571"/>
    <lineage>
        <taxon>Bacteria</taxon>
        <taxon>Pseudomonadati</taxon>
        <taxon>Pseudomonadota</taxon>
        <taxon>Gammaproteobacteria</taxon>
        <taxon>Alteromonadales</taxon>
        <taxon>Alteromonadaceae</taxon>
        <taxon>Lacimicrobium</taxon>
    </lineage>
</organism>
<evidence type="ECO:0000313" key="2">
    <source>
        <dbReference type="Proteomes" id="UP000614272"/>
    </source>
</evidence>
<evidence type="ECO:0008006" key="3">
    <source>
        <dbReference type="Google" id="ProtNLM"/>
    </source>
</evidence>
<name>A0ABQ1RM19_9ALTE</name>
<accession>A0ABQ1RM19</accession>
<dbReference type="InterPro" id="IPR021730">
    <property type="entry name" value="YdbH"/>
</dbReference>
<dbReference type="Proteomes" id="UP000614272">
    <property type="component" value="Unassembled WGS sequence"/>
</dbReference>
<sequence length="820" mass="90388">MKKTLTGIALLLLLLTAIWFARNPILMGLANLYLKPGTITLQCIDFDVDSLNKLAVHKLCLSLPNADITLQQANWDLSEKSLNIDSVTVIHQQQRSASSDRLTQPLKWQIPDLPAININNIQLSSPLLKTPVNLSLEYHQPQLRLSGPVVLEAKLENNLLSGTLKWHPAELASLADLPANLEQNIGHNPVQTDWTFDGQTLDSQHQLSVESSVILAESDAEPPCTVQIEASGNLGLRADILSQQAMVDLSALPVSLFAQGCSRLLPESLTKWQPDKLILQIPEPVNLGPQSIAAPEINIRSESPLTAVLTLKDIASDFQQLSAAYRLRAENGSVQWQGEGNLKINDLTALKTNTLPDNLSFSATNHRLVIEQLRYNDITLSALQVHLNASYNPDQGLDTDISMTLDALTQRMFGGEKLQLKLSLSSADLMFLQGEMDITADKLTSEALQLAGLRHKNSFDYDGNILALEGISSAKLALVQGTEIKQPELNHQFHTALDLSQPATALDKSVSSHTFTLPSGFSAKLSQRQHQLDFRIPEQSVKLLNNLLQQQNPPLQAGQGKLSANLQYQSDSGQSTGNLTINDMEIAYGKYLAKGVNLILDGKQSSGKLQITPATLNIDSLQTGVDILAVSALIKSQESNVVIEELKGQLFDGQFKLDKLMLTDEPQRSLLTLNNLDMARILELQQETGIDVQGRVSGNIPLHIHNRQVEIRNGSLFNLDQGKLHITDNAAFAALKQSQPQLEPVLSLLQNLEFTELNSDVSMQPNGLLFLDMQIKGRNPDEKQDVNFNYTHEENIFTLLRALRLGEEIQDKLEQGINED</sequence>
<comment type="caution">
    <text evidence="1">The sequence shown here is derived from an EMBL/GenBank/DDBJ whole genome shotgun (WGS) entry which is preliminary data.</text>
</comment>
<reference evidence="2" key="1">
    <citation type="journal article" date="2019" name="Int. J. Syst. Evol. Microbiol.">
        <title>The Global Catalogue of Microorganisms (GCM) 10K type strain sequencing project: providing services to taxonomists for standard genome sequencing and annotation.</title>
        <authorList>
            <consortium name="The Broad Institute Genomics Platform"/>
            <consortium name="The Broad Institute Genome Sequencing Center for Infectious Disease"/>
            <person name="Wu L."/>
            <person name="Ma J."/>
        </authorList>
    </citation>
    <scope>NUCLEOTIDE SEQUENCE [LARGE SCALE GENOMIC DNA]</scope>
    <source>
        <strain evidence="2">CGMCC 1.12923</strain>
    </source>
</reference>
<gene>
    <name evidence="1" type="ORF">GCM10011357_31790</name>
</gene>
<dbReference type="EMBL" id="BMGJ01000015">
    <property type="protein sequence ID" value="GGD74402.1"/>
    <property type="molecule type" value="Genomic_DNA"/>
</dbReference>
<keyword evidence="2" id="KW-1185">Reference proteome</keyword>
<dbReference type="RefSeq" id="WP_099035905.1">
    <property type="nucleotide sequence ID" value="NZ_BMGJ01000015.1"/>
</dbReference>